<dbReference type="EMBL" id="KN553840">
    <property type="protein sequence ID" value="KHJ89719.1"/>
    <property type="molecule type" value="Genomic_DNA"/>
</dbReference>
<dbReference type="Proteomes" id="UP000053660">
    <property type="component" value="Unassembled WGS sequence"/>
</dbReference>
<evidence type="ECO:0000313" key="2">
    <source>
        <dbReference type="Proteomes" id="UP000053660"/>
    </source>
</evidence>
<keyword evidence="2" id="KW-1185">Reference proteome</keyword>
<sequence length="122" mass="13391">MVTFQNSTADSKNIVIFSDGDQDICAYNHPAEDCPQWKRDNITAHSQESEAEAVHKLGIKVTFVAVNARKSNPRIMKIAGKPENIVDVNSFTDFNAQALNGVIKSVCKPEKLVDLTDATTGR</sequence>
<dbReference type="Gene3D" id="3.40.50.410">
    <property type="entry name" value="von Willebrand factor, type A domain"/>
    <property type="match status" value="1"/>
</dbReference>
<gene>
    <name evidence="1" type="ORF">OESDEN_10446</name>
</gene>
<protein>
    <recommendedName>
        <fullName evidence="3">VWFA domain-containing protein</fullName>
    </recommendedName>
</protein>
<reference evidence="1 2" key="1">
    <citation type="submission" date="2014-03" db="EMBL/GenBank/DDBJ databases">
        <title>Draft genome of the hookworm Oesophagostomum dentatum.</title>
        <authorList>
            <person name="Mitreva M."/>
        </authorList>
    </citation>
    <scope>NUCLEOTIDE SEQUENCE [LARGE SCALE GENOMIC DNA]</scope>
    <source>
        <strain evidence="1 2">OD-Hann</strain>
    </source>
</reference>
<dbReference type="InterPro" id="IPR036465">
    <property type="entry name" value="vWFA_dom_sf"/>
</dbReference>
<accession>A0A0B1SXN2</accession>
<proteinExistence type="predicted"/>
<name>A0A0B1SXN2_OESDE</name>
<evidence type="ECO:0000313" key="1">
    <source>
        <dbReference type="EMBL" id="KHJ89719.1"/>
    </source>
</evidence>
<organism evidence="1 2">
    <name type="scientific">Oesophagostomum dentatum</name>
    <name type="common">Nodular worm</name>
    <dbReference type="NCBI Taxonomy" id="61180"/>
    <lineage>
        <taxon>Eukaryota</taxon>
        <taxon>Metazoa</taxon>
        <taxon>Ecdysozoa</taxon>
        <taxon>Nematoda</taxon>
        <taxon>Chromadorea</taxon>
        <taxon>Rhabditida</taxon>
        <taxon>Rhabditina</taxon>
        <taxon>Rhabditomorpha</taxon>
        <taxon>Strongyloidea</taxon>
        <taxon>Strongylidae</taxon>
        <taxon>Oesophagostomum</taxon>
    </lineage>
</organism>
<dbReference type="AlphaFoldDB" id="A0A0B1SXN2"/>
<evidence type="ECO:0008006" key="3">
    <source>
        <dbReference type="Google" id="ProtNLM"/>
    </source>
</evidence>